<dbReference type="RefSeq" id="WP_073435562.1">
    <property type="nucleotide sequence ID" value="NZ_BJXU01000117.1"/>
</dbReference>
<keyword evidence="5" id="KW-1185">Reference proteome</keyword>
<proteinExistence type="predicted"/>
<evidence type="ECO:0008006" key="6">
    <source>
        <dbReference type="Google" id="ProtNLM"/>
    </source>
</evidence>
<evidence type="ECO:0000313" key="5">
    <source>
        <dbReference type="Proteomes" id="UP000321726"/>
    </source>
</evidence>
<dbReference type="SUPFAM" id="SSF159275">
    <property type="entry name" value="PA1994-like"/>
    <property type="match status" value="1"/>
</dbReference>
<dbReference type="OrthoDB" id="9814791at2"/>
<accession>A0A1M7H8L5</accession>
<evidence type="ECO:0000313" key="3">
    <source>
        <dbReference type="EMBL" id="SHM24840.1"/>
    </source>
</evidence>
<dbReference type="Proteomes" id="UP000321726">
    <property type="component" value="Unassembled WGS sequence"/>
</dbReference>
<feature type="transmembrane region" description="Helical" evidence="1">
    <location>
        <begin position="25"/>
        <end position="45"/>
    </location>
</feature>
<reference evidence="2 5" key="2">
    <citation type="submission" date="2019-07" db="EMBL/GenBank/DDBJ databases">
        <title>Whole genome shotgun sequence of Halomonas cupida NBRC 102219.</title>
        <authorList>
            <person name="Hosoyama A."/>
            <person name="Uohara A."/>
            <person name="Ohji S."/>
            <person name="Ichikawa N."/>
        </authorList>
    </citation>
    <scope>NUCLEOTIDE SEQUENCE [LARGE SCALE GENOMIC DNA]</scope>
    <source>
        <strain evidence="2 5">NBRC 102219</strain>
    </source>
</reference>
<reference evidence="3 4" key="1">
    <citation type="submission" date="2016-11" db="EMBL/GenBank/DDBJ databases">
        <authorList>
            <person name="Jaros S."/>
            <person name="Januszkiewicz K."/>
            <person name="Wedrychowicz H."/>
        </authorList>
    </citation>
    <scope>NUCLEOTIDE SEQUENCE [LARGE SCALE GENOMIC DNA]</scope>
    <source>
        <strain evidence="3 4">DSM 4740</strain>
    </source>
</reference>
<dbReference type="Pfam" id="PF06475">
    <property type="entry name" value="Glycolipid_bind"/>
    <property type="match status" value="1"/>
</dbReference>
<keyword evidence="1" id="KW-0472">Membrane</keyword>
<keyword evidence="1" id="KW-0812">Transmembrane</keyword>
<evidence type="ECO:0000313" key="2">
    <source>
        <dbReference type="EMBL" id="GEN24899.1"/>
    </source>
</evidence>
<keyword evidence="1" id="KW-1133">Transmembrane helix</keyword>
<evidence type="ECO:0000256" key="1">
    <source>
        <dbReference type="SAM" id="Phobius"/>
    </source>
</evidence>
<sequence length="176" mass="20729">MIYQWRRLDEPGLETLRLEHSSHGYRAVSIVATFGAVPFTLCYQWQLDRRWRTQRLMLQLLKPHAEDMQIERHGSDWWINGHQRKDLSHCEEIDLSVTPFCNSVAIQQLRESATLTALFIDAPTMEILPSRQRYQRHDDDNWHYIDEGVACGFEASLKLDHHGLVTHYEGLFEVIQ</sequence>
<gene>
    <name evidence="2" type="ORF">HCU01_28480</name>
    <name evidence="3" type="ORF">SAMN05660971_02530</name>
</gene>
<organism evidence="3 4">
    <name type="scientific">Halomonas cupida</name>
    <dbReference type="NCBI Taxonomy" id="44933"/>
    <lineage>
        <taxon>Bacteria</taxon>
        <taxon>Pseudomonadati</taxon>
        <taxon>Pseudomonadota</taxon>
        <taxon>Gammaproteobacteria</taxon>
        <taxon>Oceanospirillales</taxon>
        <taxon>Halomonadaceae</taxon>
        <taxon>Halomonas</taxon>
    </lineage>
</organism>
<evidence type="ECO:0000313" key="4">
    <source>
        <dbReference type="Proteomes" id="UP000184123"/>
    </source>
</evidence>
<name>A0A1M7H8L5_9GAMM</name>
<dbReference type="AlphaFoldDB" id="A0A1M7H8L5"/>
<dbReference type="Proteomes" id="UP000184123">
    <property type="component" value="Unassembled WGS sequence"/>
</dbReference>
<dbReference type="EMBL" id="FRCA01000006">
    <property type="protein sequence ID" value="SHM24840.1"/>
    <property type="molecule type" value="Genomic_DNA"/>
</dbReference>
<dbReference type="EMBL" id="BJXU01000117">
    <property type="protein sequence ID" value="GEN24899.1"/>
    <property type="molecule type" value="Genomic_DNA"/>
</dbReference>
<protein>
    <recommendedName>
        <fullName evidence="6">Glycolipid-binding</fullName>
    </recommendedName>
</protein>
<dbReference type="InterPro" id="IPR009467">
    <property type="entry name" value="Glycolipid-bd_prot_put"/>
</dbReference>